<dbReference type="EMBL" id="VAWA01000004">
    <property type="protein sequence ID" value="TLP77531.1"/>
    <property type="molecule type" value="Genomic_DNA"/>
</dbReference>
<dbReference type="AlphaFoldDB" id="A0A5R9AFM1"/>
<keyword evidence="1" id="KW-0808">Transferase</keyword>
<keyword evidence="2" id="KW-1185">Reference proteome</keyword>
<accession>A0A5R9AFM1</accession>
<proteinExistence type="predicted"/>
<evidence type="ECO:0000313" key="1">
    <source>
        <dbReference type="EMBL" id="TLP77531.1"/>
    </source>
</evidence>
<reference evidence="1 2" key="1">
    <citation type="submission" date="2019-05" db="EMBL/GenBank/DDBJ databases">
        <title>Nesterenkonia sp. GY239, isolated from the Southern Atlantic Ocean.</title>
        <authorList>
            <person name="Zhang G."/>
        </authorList>
    </citation>
    <scope>NUCLEOTIDE SEQUENCE [LARGE SCALE GENOMIC DNA]</scope>
    <source>
        <strain evidence="1 2">GY239</strain>
    </source>
</reference>
<evidence type="ECO:0000313" key="2">
    <source>
        <dbReference type="Proteomes" id="UP000306544"/>
    </source>
</evidence>
<dbReference type="SUPFAM" id="SSF53756">
    <property type="entry name" value="UDP-Glycosyltransferase/glycogen phosphorylase"/>
    <property type="match status" value="1"/>
</dbReference>
<gene>
    <name evidence="1" type="ORF">FEF27_05085</name>
</gene>
<name>A0A5R9AFM1_9MICC</name>
<protein>
    <submittedName>
        <fullName evidence="1">Glycosyltransferase</fullName>
    </submittedName>
</protein>
<dbReference type="Gene3D" id="3.40.50.2000">
    <property type="entry name" value="Glycogen Phosphorylase B"/>
    <property type="match status" value="1"/>
</dbReference>
<organism evidence="1 2">
    <name type="scientific">Nesterenkonia sphaerica</name>
    <dbReference type="NCBI Taxonomy" id="1804988"/>
    <lineage>
        <taxon>Bacteria</taxon>
        <taxon>Bacillati</taxon>
        <taxon>Actinomycetota</taxon>
        <taxon>Actinomycetes</taxon>
        <taxon>Micrococcales</taxon>
        <taxon>Micrococcaceae</taxon>
        <taxon>Nesterenkonia</taxon>
    </lineage>
</organism>
<sequence>MTSSTQWRRRLGRLRQRVTGADLEALRTQVAELSGELSTVSAQLSRTGPEQVREVDVAIVSDFRLPGGTTASIAEETRAQSAAGISTALIHAQSQITTTVTGFSQHIMGVADLPRVHIVSARAALHARLVIVRHPTVIQTSATAFPRLTADQVVLVANHPAVDADGTWQYDVAAADAAAQRFFHQVPEWAPISPVVRASITEQPAPEVRLAEQDWVNVFGRELVTTPRTGFVADRPVIGRHSRPQKEKWPDTAEAILSAYPEDPTYRVEVLGGADVPGEILGRIPQAWSVAPFGAEAPADFLQRIDFWVYAHHPQWREAYGRAIMEALAAGCLVVLPEYLQEIYGDAACYAEPSEIKAVVDRFWRNPQAFVEQSRRGQQFAVDHGPGRHLERLRWRGVTP</sequence>
<dbReference type="GO" id="GO:0016740">
    <property type="term" value="F:transferase activity"/>
    <property type="evidence" value="ECO:0007669"/>
    <property type="project" value="UniProtKB-KW"/>
</dbReference>
<comment type="caution">
    <text evidence="1">The sequence shown here is derived from an EMBL/GenBank/DDBJ whole genome shotgun (WGS) entry which is preliminary data.</text>
</comment>
<dbReference type="RefSeq" id="WP_138169761.1">
    <property type="nucleotide sequence ID" value="NZ_VAWA01000004.1"/>
</dbReference>
<dbReference type="Proteomes" id="UP000306544">
    <property type="component" value="Unassembled WGS sequence"/>
</dbReference>
<dbReference type="OrthoDB" id="8549922at2"/>